<dbReference type="EMBL" id="GBRH01215122">
    <property type="protein sequence ID" value="JAD82773.1"/>
    <property type="molecule type" value="Transcribed_RNA"/>
</dbReference>
<proteinExistence type="predicted"/>
<accession>A0A0A9D7V2</accession>
<reference evidence="1" key="1">
    <citation type="submission" date="2014-09" db="EMBL/GenBank/DDBJ databases">
        <authorList>
            <person name="Magalhaes I.L.F."/>
            <person name="Oliveira U."/>
            <person name="Santos F.R."/>
            <person name="Vidigal T.H.D.A."/>
            <person name="Brescovit A.D."/>
            <person name="Santos A.J."/>
        </authorList>
    </citation>
    <scope>NUCLEOTIDE SEQUENCE</scope>
    <source>
        <tissue evidence="1">Shoot tissue taken approximately 20 cm above the soil surface</tissue>
    </source>
</reference>
<protein>
    <submittedName>
        <fullName evidence="1">Uncharacterized protein</fullName>
    </submittedName>
</protein>
<dbReference type="AlphaFoldDB" id="A0A0A9D7V2"/>
<organism evidence="1">
    <name type="scientific">Arundo donax</name>
    <name type="common">Giant reed</name>
    <name type="synonym">Donax arundinaceus</name>
    <dbReference type="NCBI Taxonomy" id="35708"/>
    <lineage>
        <taxon>Eukaryota</taxon>
        <taxon>Viridiplantae</taxon>
        <taxon>Streptophyta</taxon>
        <taxon>Embryophyta</taxon>
        <taxon>Tracheophyta</taxon>
        <taxon>Spermatophyta</taxon>
        <taxon>Magnoliopsida</taxon>
        <taxon>Liliopsida</taxon>
        <taxon>Poales</taxon>
        <taxon>Poaceae</taxon>
        <taxon>PACMAD clade</taxon>
        <taxon>Arundinoideae</taxon>
        <taxon>Arundineae</taxon>
        <taxon>Arundo</taxon>
    </lineage>
</organism>
<evidence type="ECO:0000313" key="1">
    <source>
        <dbReference type="EMBL" id="JAD82773.1"/>
    </source>
</evidence>
<reference evidence="1" key="2">
    <citation type="journal article" date="2015" name="Data Brief">
        <title>Shoot transcriptome of the giant reed, Arundo donax.</title>
        <authorList>
            <person name="Barrero R.A."/>
            <person name="Guerrero F.D."/>
            <person name="Moolhuijzen P."/>
            <person name="Goolsby J.A."/>
            <person name="Tidwell J."/>
            <person name="Bellgard S.E."/>
            <person name="Bellgard M.I."/>
        </authorList>
    </citation>
    <scope>NUCLEOTIDE SEQUENCE</scope>
    <source>
        <tissue evidence="1">Shoot tissue taken approximately 20 cm above the soil surface</tissue>
    </source>
</reference>
<name>A0A0A9D7V2_ARUDO</name>
<sequence>MNIMPTQQRIMGVAKGTMFLLRVSQIFRTCIFSNWTAAITVVMEWQNQRH</sequence>